<dbReference type="SUPFAM" id="SSF52374">
    <property type="entry name" value="Nucleotidylyl transferase"/>
    <property type="match status" value="1"/>
</dbReference>
<dbReference type="GO" id="GO:0003824">
    <property type="term" value="F:catalytic activity"/>
    <property type="evidence" value="ECO:0007669"/>
    <property type="project" value="InterPro"/>
</dbReference>
<dbReference type="EMBL" id="CAAKMV010000135">
    <property type="protein sequence ID" value="VIO58731.1"/>
    <property type="molecule type" value="Genomic_DNA"/>
</dbReference>
<dbReference type="EMBL" id="CAJPIJ010000163">
    <property type="protein sequence ID" value="CAG1999148.1"/>
    <property type="molecule type" value="Genomic_DNA"/>
</dbReference>
<protein>
    <recommendedName>
        <fullName evidence="1">Cytidyltransferase-like domain-containing protein</fullName>
    </recommendedName>
</protein>
<dbReference type="OMA" id="IPVDWAW"/>
<evidence type="ECO:0000313" key="4">
    <source>
        <dbReference type="Proteomes" id="UP000746612"/>
    </source>
</evidence>
<sequence>MSSPRLADYVERLIPADYKSSNLSDRPFNNGTARDPPLLRPRGVNHILLYPGSFNPPHQGHLNLLKHTFMNAGADLNLVAAIIVPCSDESVKGKMERRGSDMVFPKEKRIKLWCGNGIPVDWAWVYDGSEDWRAFRTRLTNAVRNDAMELTFMVLQGPDIINTERGYFPSGWDCSDAVTTDISRAVDFRYPSTLRQIGGCTPWKKLNVDRYSIEQRIRAKLKGSPESVIDEAVTKAMENLDAIWVCMQVYDKPHGIVRFLKSDLSKHTADAPSSTKIRAIIDSSPPEELEKNLQGIALHPDLLVKYLKELPKLVNCAEPAKTVKPVGPLEVCEWECSLDSPIDWSDDEKTTPESDW</sequence>
<dbReference type="InterPro" id="IPR014729">
    <property type="entry name" value="Rossmann-like_a/b/a_fold"/>
</dbReference>
<dbReference type="NCBIfam" id="TIGR00125">
    <property type="entry name" value="cyt_tran_rel"/>
    <property type="match status" value="1"/>
</dbReference>
<dbReference type="OrthoDB" id="3558741at2759"/>
<dbReference type="AlphaFoldDB" id="A0A2H3G508"/>
<evidence type="ECO:0000259" key="1">
    <source>
        <dbReference type="Pfam" id="PF01467"/>
    </source>
</evidence>
<name>A0A2H3G508_GIBZA</name>
<reference evidence="2" key="2">
    <citation type="submission" date="2021-03" db="EMBL/GenBank/DDBJ databases">
        <authorList>
            <person name="Alouane T."/>
            <person name="Langin T."/>
            <person name="Bonhomme L."/>
        </authorList>
    </citation>
    <scope>NUCLEOTIDE SEQUENCE</scope>
    <source>
        <strain evidence="2">MDC_Fg202</strain>
    </source>
</reference>
<evidence type="ECO:0000313" key="3">
    <source>
        <dbReference type="EMBL" id="VIO58731.1"/>
    </source>
</evidence>
<organism evidence="2 4">
    <name type="scientific">Gibberella zeae</name>
    <name type="common">Wheat head blight fungus</name>
    <name type="synonym">Fusarium graminearum</name>
    <dbReference type="NCBI Taxonomy" id="5518"/>
    <lineage>
        <taxon>Eukaryota</taxon>
        <taxon>Fungi</taxon>
        <taxon>Dikarya</taxon>
        <taxon>Ascomycota</taxon>
        <taxon>Pezizomycotina</taxon>
        <taxon>Sordariomycetes</taxon>
        <taxon>Hypocreomycetidae</taxon>
        <taxon>Hypocreales</taxon>
        <taxon>Nectriaceae</taxon>
        <taxon>Fusarium</taxon>
    </lineage>
</organism>
<dbReference type="Gene3D" id="3.40.50.620">
    <property type="entry name" value="HUPs"/>
    <property type="match status" value="1"/>
</dbReference>
<gene>
    <name evidence="3" type="ORF">FUG_LOCUS318404</name>
    <name evidence="2" type="ORF">MDCFG202_LOCUS449360</name>
</gene>
<reference evidence="3" key="1">
    <citation type="submission" date="2019-04" db="EMBL/GenBank/DDBJ databases">
        <authorList>
            <person name="Melise S."/>
            <person name="Noan J."/>
            <person name="Okalmin O."/>
        </authorList>
    </citation>
    <scope>NUCLEOTIDE SEQUENCE</scope>
    <source>
        <strain evidence="3">FN9</strain>
    </source>
</reference>
<dbReference type="InterPro" id="IPR004821">
    <property type="entry name" value="Cyt_trans-like"/>
</dbReference>
<proteinExistence type="predicted"/>
<accession>A0A2H3G508</accession>
<dbReference type="Pfam" id="PF01467">
    <property type="entry name" value="CTP_transf_like"/>
    <property type="match status" value="1"/>
</dbReference>
<evidence type="ECO:0000313" key="2">
    <source>
        <dbReference type="EMBL" id="CAG1999148.1"/>
    </source>
</evidence>
<feature type="domain" description="Cytidyltransferase-like" evidence="1">
    <location>
        <begin position="49"/>
        <end position="112"/>
    </location>
</feature>
<dbReference type="Proteomes" id="UP000746612">
    <property type="component" value="Unassembled WGS sequence"/>
</dbReference>